<dbReference type="AlphaFoldDB" id="A0A815EU79"/>
<proteinExistence type="predicted"/>
<evidence type="ECO:0000313" key="3">
    <source>
        <dbReference type="Proteomes" id="UP000663852"/>
    </source>
</evidence>
<dbReference type="SUPFAM" id="SSF52540">
    <property type="entry name" value="P-loop containing nucleoside triphosphate hydrolases"/>
    <property type="match status" value="1"/>
</dbReference>
<protein>
    <submittedName>
        <fullName evidence="2">Uncharacterized protein</fullName>
    </submittedName>
</protein>
<organism evidence="2 3">
    <name type="scientific">Adineta ricciae</name>
    <name type="common">Rotifer</name>
    <dbReference type="NCBI Taxonomy" id="249248"/>
    <lineage>
        <taxon>Eukaryota</taxon>
        <taxon>Metazoa</taxon>
        <taxon>Spiralia</taxon>
        <taxon>Gnathifera</taxon>
        <taxon>Rotifera</taxon>
        <taxon>Eurotatoria</taxon>
        <taxon>Bdelloidea</taxon>
        <taxon>Adinetida</taxon>
        <taxon>Adinetidae</taxon>
        <taxon>Adineta</taxon>
    </lineage>
</organism>
<comment type="caution">
    <text evidence="2">The sequence shown here is derived from an EMBL/GenBank/DDBJ whole genome shotgun (WGS) entry which is preliminary data.</text>
</comment>
<sequence>MKYIYIYEKKINKRSSSINTLKDLTQNLFRINKSTIQSVLVNPRQIGAESTLYAQTKVAEFQSYIVEGTKAERDRTGDSTTTETQGEQLLHEETETNIAEEAVTVLNVIDTPGLFEHGAASDTIQDNETILKTIETCINREITKFHLILLRTFKKVFIFGGVLNRDNWLKGQKDTIEDQFETICGYRTKLIDLFSMIMFPRENQSNSNKNVTQESIVNQIKELYRKKQRNTPSNQNNLQKNILIIGRQHIGKTTLKNVLQDPCYIPTNSSLFSGAPSTILYPPFSVRDSNLSLTIIETSEPFNGSMRQKDTSMNNVHNFCIENNIRQVHLICFCTSFEAGVNDADIDILHKLVNYFGEQICSNLCLVITRCELKGERERQRLLDEIENDVNFRTVVPYFRQGIYFSGSISQDGVNRKDLELVTEQFETVYHYRRNLIQLFRNVKKPFNIDQRQRSQPEERRAILPGTSRSHDRVRQHKKCFSISKIAALLIVLLSIYLFIPWQTTQPERPRRFELDKDWVDHFTNGFQAVNHLNRVIIFSSKDNLQLDSNDELHSFLLQQSTEMKNLLNKFNQINDLILENFSNWLSSFHSIQNEADDPETLDFFWKNITDIKETFERFVNEFPLEQSSQFDEFIRILTITSSNKQKIYDETWTQIPSDEQIHKKTEEIKFKSELEKRADEHYNKMLLSYKNRRGTKEDVEKALAAVKKAREEHIYAQTCLQSTVDQNQTIQFEQIKREYDLEFLTNITDEVKILSEHWSHFQQSFAILSQHIQFTKQILNDKLLTSGDERMSLMRTQSLIVKECHRQMRLIHQLCQALHISLKSMIDQLNNNEKYFRYGNEEQQYDYLQELNQPNEELSSILKSLIEFTQVEEKQDIDG</sequence>
<accession>A0A815EU79</accession>
<dbReference type="InterPro" id="IPR027417">
    <property type="entry name" value="P-loop_NTPase"/>
</dbReference>
<keyword evidence="1" id="KW-1133">Transmembrane helix</keyword>
<name>A0A815EU79_ADIRI</name>
<dbReference type="EMBL" id="CAJNOJ010000233">
    <property type="protein sequence ID" value="CAF1320059.1"/>
    <property type="molecule type" value="Genomic_DNA"/>
</dbReference>
<dbReference type="Gene3D" id="3.40.50.300">
    <property type="entry name" value="P-loop containing nucleotide triphosphate hydrolases"/>
    <property type="match status" value="1"/>
</dbReference>
<feature type="transmembrane region" description="Helical" evidence="1">
    <location>
        <begin position="483"/>
        <end position="502"/>
    </location>
</feature>
<gene>
    <name evidence="2" type="ORF">EDS130_LOCUS31617</name>
</gene>
<reference evidence="2" key="1">
    <citation type="submission" date="2021-02" db="EMBL/GenBank/DDBJ databases">
        <authorList>
            <person name="Nowell W R."/>
        </authorList>
    </citation>
    <scope>NUCLEOTIDE SEQUENCE</scope>
</reference>
<keyword evidence="1" id="KW-0472">Membrane</keyword>
<keyword evidence="1" id="KW-0812">Transmembrane</keyword>
<evidence type="ECO:0000256" key="1">
    <source>
        <dbReference type="SAM" id="Phobius"/>
    </source>
</evidence>
<evidence type="ECO:0000313" key="2">
    <source>
        <dbReference type="EMBL" id="CAF1320059.1"/>
    </source>
</evidence>
<dbReference type="Proteomes" id="UP000663852">
    <property type="component" value="Unassembled WGS sequence"/>
</dbReference>